<dbReference type="InterPro" id="IPR016040">
    <property type="entry name" value="NAD(P)-bd_dom"/>
</dbReference>
<dbReference type="Proteomes" id="UP001589896">
    <property type="component" value="Unassembled WGS sequence"/>
</dbReference>
<protein>
    <submittedName>
        <fullName evidence="2">SDR family oxidoreductase</fullName>
    </submittedName>
</protein>
<reference evidence="2 3" key="1">
    <citation type="submission" date="2024-09" db="EMBL/GenBank/DDBJ databases">
        <authorList>
            <person name="Sun Q."/>
            <person name="Mori K."/>
        </authorList>
    </citation>
    <scope>NUCLEOTIDE SEQUENCE [LARGE SCALE GENOMIC DNA]</scope>
    <source>
        <strain evidence="2 3">KCTC 23076</strain>
    </source>
</reference>
<evidence type="ECO:0000313" key="3">
    <source>
        <dbReference type="Proteomes" id="UP001589896"/>
    </source>
</evidence>
<dbReference type="PANTHER" id="PTHR12126:SF11">
    <property type="entry name" value="NADH DEHYDROGENASE [UBIQUINONE] 1 ALPHA SUBCOMPLEX SUBUNIT 9, MITOCHONDRIAL"/>
    <property type="match status" value="1"/>
</dbReference>
<dbReference type="EMBL" id="JBHLTG010000002">
    <property type="protein sequence ID" value="MFC0678218.1"/>
    <property type="molecule type" value="Genomic_DNA"/>
</dbReference>
<dbReference type="InterPro" id="IPR051207">
    <property type="entry name" value="ComplexI_NDUFA9_subunit"/>
</dbReference>
<dbReference type="PANTHER" id="PTHR12126">
    <property type="entry name" value="NADH-UBIQUINONE OXIDOREDUCTASE 39 KDA SUBUNIT-RELATED"/>
    <property type="match status" value="1"/>
</dbReference>
<gene>
    <name evidence="2" type="ORF">ACFFGH_10245</name>
</gene>
<organism evidence="2 3">
    <name type="scientific">Lysobacter korlensis</name>
    <dbReference type="NCBI Taxonomy" id="553636"/>
    <lineage>
        <taxon>Bacteria</taxon>
        <taxon>Pseudomonadati</taxon>
        <taxon>Pseudomonadota</taxon>
        <taxon>Gammaproteobacteria</taxon>
        <taxon>Lysobacterales</taxon>
        <taxon>Lysobacteraceae</taxon>
        <taxon>Lysobacter</taxon>
    </lineage>
</organism>
<evidence type="ECO:0000259" key="1">
    <source>
        <dbReference type="Pfam" id="PF13460"/>
    </source>
</evidence>
<accession>A0ABV6RQK5</accession>
<feature type="domain" description="NAD(P)-binding" evidence="1">
    <location>
        <begin position="8"/>
        <end position="174"/>
    </location>
</feature>
<dbReference type="SUPFAM" id="SSF51735">
    <property type="entry name" value="NAD(P)-binding Rossmann-fold domains"/>
    <property type="match status" value="1"/>
</dbReference>
<proteinExistence type="predicted"/>
<dbReference type="RefSeq" id="WP_386667875.1">
    <property type="nucleotide sequence ID" value="NZ_JBHLTG010000002.1"/>
</dbReference>
<evidence type="ECO:0000313" key="2">
    <source>
        <dbReference type="EMBL" id="MFC0678218.1"/>
    </source>
</evidence>
<dbReference type="InterPro" id="IPR036291">
    <property type="entry name" value="NAD(P)-bd_dom_sf"/>
</dbReference>
<dbReference type="Gene3D" id="3.40.50.720">
    <property type="entry name" value="NAD(P)-binding Rossmann-like Domain"/>
    <property type="match status" value="1"/>
</dbReference>
<name>A0ABV6RQK5_9GAMM</name>
<dbReference type="Pfam" id="PF13460">
    <property type="entry name" value="NAD_binding_10"/>
    <property type="match status" value="1"/>
</dbReference>
<keyword evidence="3" id="KW-1185">Reference proteome</keyword>
<sequence length="250" mass="26686">MSVVLVTGGTGTLGRAVVPALRARGHDVRVLSRRAGSEAGRIVGDLSSGAGLDRALDDVDLVVHAATANGREDVRQARNLLAAMRPHQHLLAVSIVGIDRIPLPYYRAKLEVEELIRSSANPWTLQRSTQFHDLVARIFALQRRLPVLLAPDFAVQPIDVRDVAAQLAALASDPPGGRAPDLGGPAVRQFRELADVWRSARGSGRRIVPLRLPGKIFAGYRSGAHTVPDRAVGRITFEEFLGTGSGNGGG</sequence>
<comment type="caution">
    <text evidence="2">The sequence shown here is derived from an EMBL/GenBank/DDBJ whole genome shotgun (WGS) entry which is preliminary data.</text>
</comment>